<dbReference type="AlphaFoldDB" id="A0A0F9F834"/>
<dbReference type="EMBL" id="LAZR01022245">
    <property type="protein sequence ID" value="KKL82554.1"/>
    <property type="molecule type" value="Genomic_DNA"/>
</dbReference>
<organism evidence="1">
    <name type="scientific">marine sediment metagenome</name>
    <dbReference type="NCBI Taxonomy" id="412755"/>
    <lineage>
        <taxon>unclassified sequences</taxon>
        <taxon>metagenomes</taxon>
        <taxon>ecological metagenomes</taxon>
    </lineage>
</organism>
<comment type="caution">
    <text evidence="1">The sequence shown here is derived from an EMBL/GenBank/DDBJ whole genome shotgun (WGS) entry which is preliminary data.</text>
</comment>
<feature type="non-terminal residue" evidence="1">
    <location>
        <position position="1"/>
    </location>
</feature>
<evidence type="ECO:0000313" key="1">
    <source>
        <dbReference type="EMBL" id="KKL82554.1"/>
    </source>
</evidence>
<protein>
    <submittedName>
        <fullName evidence="1">Uncharacterized protein</fullName>
    </submittedName>
</protein>
<gene>
    <name evidence="1" type="ORF">LCGC14_1983580</name>
</gene>
<proteinExistence type="predicted"/>
<accession>A0A0F9F834</accession>
<sequence length="113" mass="12524">GLYGTANRGVTDGRKLPFHRHLVGFSAIAQDAQKRGIEILNACPDSTIKEFPKLSVREILNGRIKRVVNGFEVPNLVEGGKRFDWLTDVINERGYTIGSEVGVFIMSGSSDYR</sequence>
<reference evidence="1" key="1">
    <citation type="journal article" date="2015" name="Nature">
        <title>Complex archaea that bridge the gap between prokaryotes and eukaryotes.</title>
        <authorList>
            <person name="Spang A."/>
            <person name="Saw J.H."/>
            <person name="Jorgensen S.L."/>
            <person name="Zaremba-Niedzwiedzka K."/>
            <person name="Martijn J."/>
            <person name="Lind A.E."/>
            <person name="van Eijk R."/>
            <person name="Schleper C."/>
            <person name="Guy L."/>
            <person name="Ettema T.J."/>
        </authorList>
    </citation>
    <scope>NUCLEOTIDE SEQUENCE</scope>
</reference>
<name>A0A0F9F834_9ZZZZ</name>